<evidence type="ECO:0000256" key="1">
    <source>
        <dbReference type="SAM" id="MobiDB-lite"/>
    </source>
</evidence>
<feature type="region of interest" description="Disordered" evidence="1">
    <location>
        <begin position="111"/>
        <end position="134"/>
    </location>
</feature>
<dbReference type="Proteomes" id="UP000092668">
    <property type="component" value="Unassembled WGS sequence"/>
</dbReference>
<name>A0A1B8SK57_9MYCO</name>
<reference evidence="2 3" key="1">
    <citation type="submission" date="2015-06" db="EMBL/GenBank/DDBJ databases">
        <title>Genome sequence of Mycobacterium kumamotonense strain Roo.</title>
        <authorList>
            <person name="Greninger A.L."/>
            <person name="Cunningham G."/>
            <person name="Miller S."/>
        </authorList>
    </citation>
    <scope>NUCLEOTIDE SEQUENCE [LARGE SCALE GENOMIC DNA]</scope>
    <source>
        <strain evidence="2 3">Roo</strain>
    </source>
</reference>
<proteinExistence type="predicted"/>
<dbReference type="AlphaFoldDB" id="A0A1B8SK57"/>
<accession>A0A1B8SK57</accession>
<dbReference type="Gene3D" id="3.90.1530.30">
    <property type="match status" value="1"/>
</dbReference>
<dbReference type="InterPro" id="IPR036086">
    <property type="entry name" value="ParB/Sulfiredoxin_sf"/>
</dbReference>
<feature type="compositionally biased region" description="Basic and acidic residues" evidence="1">
    <location>
        <begin position="183"/>
        <end position="192"/>
    </location>
</feature>
<evidence type="ECO:0000313" key="3">
    <source>
        <dbReference type="Proteomes" id="UP000092668"/>
    </source>
</evidence>
<comment type="caution">
    <text evidence="2">The sequence shown here is derived from an EMBL/GenBank/DDBJ whole genome shotgun (WGS) entry which is preliminary data.</text>
</comment>
<keyword evidence="3" id="KW-1185">Reference proteome</keyword>
<dbReference type="EMBL" id="LFOE01000003">
    <property type="protein sequence ID" value="OBY33103.1"/>
    <property type="molecule type" value="Genomic_DNA"/>
</dbReference>
<feature type="region of interest" description="Disordered" evidence="1">
    <location>
        <begin position="171"/>
        <end position="192"/>
    </location>
</feature>
<dbReference type="SUPFAM" id="SSF110849">
    <property type="entry name" value="ParB/Sulfiredoxin"/>
    <property type="match status" value="1"/>
</dbReference>
<organism evidence="2 3">
    <name type="scientific">Mycolicibacter kumamotonensis</name>
    <dbReference type="NCBI Taxonomy" id="354243"/>
    <lineage>
        <taxon>Bacteria</taxon>
        <taxon>Bacillati</taxon>
        <taxon>Actinomycetota</taxon>
        <taxon>Actinomycetes</taxon>
        <taxon>Mycobacteriales</taxon>
        <taxon>Mycobacteriaceae</taxon>
        <taxon>Mycolicibacter</taxon>
    </lineage>
</organism>
<sequence>MMSDSELDELAADIKENGQREPITLTLENYDEAFDTETYIVVDGRNRYEACVRAGVAPMFSANLSIRTEQIGPWIISQNIHRRHLTTAQRAAVAVEYERIYAEQAKLREHERKTGTVENFPQSEPEFSDRSSEQAGDLFQVSGRSVRDAKFVSENDAEAFADVLAGKRSPSGAAKAIRAKRTPKPEPSPEDRAIKRAADICRHGEDFARDVFDQLDTLIDTNWPTQPRDPNEPLMDCQQGTLLFGTLDALRRGRFTRLRKTAQKALITIIEAELEQRPVGDVRDALVDYEGGNEVARLTPLSLPVWNESAWDDERINKSDRLVRMSEVMWDTLDGLEGTEGEMLTRIGQSIIDFVGDENKARGIARLMHSVIEFSSQYRSGQPRVGAA</sequence>
<gene>
    <name evidence="2" type="ORF">ACT18_04585</name>
</gene>
<protein>
    <submittedName>
        <fullName evidence="2">Uncharacterized protein</fullName>
    </submittedName>
</protein>
<evidence type="ECO:0000313" key="2">
    <source>
        <dbReference type="EMBL" id="OBY33103.1"/>
    </source>
</evidence>